<protein>
    <submittedName>
        <fullName evidence="1">Uncharacterized protein</fullName>
    </submittedName>
</protein>
<dbReference type="EMBL" id="SNRW01014745">
    <property type="protein sequence ID" value="KAA6371138.1"/>
    <property type="molecule type" value="Genomic_DNA"/>
</dbReference>
<name>A0A5J4UKZ3_9EUKA</name>
<evidence type="ECO:0000313" key="1">
    <source>
        <dbReference type="EMBL" id="KAA6371138.1"/>
    </source>
</evidence>
<accession>A0A5J4UKZ3</accession>
<dbReference type="Proteomes" id="UP000324800">
    <property type="component" value="Unassembled WGS sequence"/>
</dbReference>
<comment type="caution">
    <text evidence="1">The sequence shown here is derived from an EMBL/GenBank/DDBJ whole genome shotgun (WGS) entry which is preliminary data.</text>
</comment>
<evidence type="ECO:0000313" key="2">
    <source>
        <dbReference type="Proteomes" id="UP000324800"/>
    </source>
</evidence>
<reference evidence="1 2" key="1">
    <citation type="submission" date="2019-03" db="EMBL/GenBank/DDBJ databases">
        <title>Single cell metagenomics reveals metabolic interactions within the superorganism composed of flagellate Streblomastix strix and complex community of Bacteroidetes bacteria on its surface.</title>
        <authorList>
            <person name="Treitli S.C."/>
            <person name="Kolisko M."/>
            <person name="Husnik F."/>
            <person name="Keeling P."/>
            <person name="Hampl V."/>
        </authorList>
    </citation>
    <scope>NUCLEOTIDE SEQUENCE [LARGE SCALE GENOMIC DNA]</scope>
    <source>
        <strain evidence="1">ST1C</strain>
    </source>
</reference>
<sequence length="328" mass="37828">MKSISAKSHASHYSKQEFRVSAEDLSDDKNTSDKIVFYRNNGNIYAVDGLYTALGFGGKNKKTGQRILKSRDTMQGFYTTGDYATRRTYRGKDKKIAGDNSLLTANQRYTALTKRKITEDNHWIAIDKQPSKYNAFKKLVSQNIESIRVGSSKIIGPTSQIDSRFWNGILVQAARQLDPCGVRIQEYRTENHATQAQLTDIDIVKRIINTKKRGKKLDSVAFQIIQGLQEQRSAFKIRADFGTIIETSEYDGNEQKISYKYILPVDANTERRVPLIIKSQENIQSYKHYMRDVIADTQERTQEDTLEQQSHRYRNISNEERFIMQIVR</sequence>
<proteinExistence type="predicted"/>
<dbReference type="AlphaFoldDB" id="A0A5J4UKZ3"/>
<gene>
    <name evidence="1" type="ORF">EZS28_033335</name>
</gene>
<organism evidence="1 2">
    <name type="scientific">Streblomastix strix</name>
    <dbReference type="NCBI Taxonomy" id="222440"/>
    <lineage>
        <taxon>Eukaryota</taxon>
        <taxon>Metamonada</taxon>
        <taxon>Preaxostyla</taxon>
        <taxon>Oxymonadida</taxon>
        <taxon>Streblomastigidae</taxon>
        <taxon>Streblomastix</taxon>
    </lineage>
</organism>